<dbReference type="STRING" id="380248.SAMN05216251_10116"/>
<evidence type="ECO:0000256" key="2">
    <source>
        <dbReference type="SAM" id="Phobius"/>
    </source>
</evidence>
<feature type="transmembrane region" description="Helical" evidence="2">
    <location>
        <begin position="53"/>
        <end position="86"/>
    </location>
</feature>
<evidence type="ECO:0000313" key="4">
    <source>
        <dbReference type="Proteomes" id="UP000199323"/>
    </source>
</evidence>
<feature type="transmembrane region" description="Helical" evidence="2">
    <location>
        <begin position="127"/>
        <end position="159"/>
    </location>
</feature>
<feature type="transmembrane region" description="Helical" evidence="2">
    <location>
        <begin position="179"/>
        <end position="207"/>
    </location>
</feature>
<keyword evidence="2" id="KW-1133">Transmembrane helix</keyword>
<dbReference type="InterPro" id="IPR007403">
    <property type="entry name" value="DUF456"/>
</dbReference>
<gene>
    <name evidence="3" type="ORF">SAMN05216251_10116</name>
</gene>
<evidence type="ECO:0000256" key="1">
    <source>
        <dbReference type="SAM" id="MobiDB-lite"/>
    </source>
</evidence>
<dbReference type="AlphaFoldDB" id="A0A1I1WWF8"/>
<proteinExistence type="predicted"/>
<name>A0A1I1WWF8_9ACTN</name>
<sequence length="208" mass="21304">MTPSRTAGVRTAYGPGRPRAPGLGPVSARAPGVIRAADGRVIGQGGFMGTAQVCLIGAVMLLGLVGVLTPGVPGTLLCWAAVMWWATREHTSLTWGVLAAATGLLAVVQVVVWLLPPRRIRDSGVTWHTVLVAGSVAIAGFFLLPVLGAVLGFVGAIYVSERVRLGGGHRTAWTATRTAMRAVGGSVLIELLACLIVVGAWIGAVIAG</sequence>
<dbReference type="EMBL" id="FONG01000001">
    <property type="protein sequence ID" value="SFD97410.1"/>
    <property type="molecule type" value="Genomic_DNA"/>
</dbReference>
<dbReference type="Proteomes" id="UP000199323">
    <property type="component" value="Unassembled WGS sequence"/>
</dbReference>
<organism evidence="3 4">
    <name type="scientific">Actinacidiphila alni</name>
    <dbReference type="NCBI Taxonomy" id="380248"/>
    <lineage>
        <taxon>Bacteria</taxon>
        <taxon>Bacillati</taxon>
        <taxon>Actinomycetota</taxon>
        <taxon>Actinomycetes</taxon>
        <taxon>Kitasatosporales</taxon>
        <taxon>Streptomycetaceae</taxon>
        <taxon>Actinacidiphila</taxon>
    </lineage>
</organism>
<keyword evidence="2" id="KW-0472">Membrane</keyword>
<evidence type="ECO:0008006" key="5">
    <source>
        <dbReference type="Google" id="ProtNLM"/>
    </source>
</evidence>
<feature type="compositionally biased region" description="Low complexity" evidence="1">
    <location>
        <begin position="14"/>
        <end position="23"/>
    </location>
</feature>
<feature type="region of interest" description="Disordered" evidence="1">
    <location>
        <begin position="1"/>
        <end position="23"/>
    </location>
</feature>
<protein>
    <recommendedName>
        <fullName evidence="5">DUF456 domain-containing protein</fullName>
    </recommendedName>
</protein>
<reference evidence="3 4" key="1">
    <citation type="submission" date="2016-10" db="EMBL/GenBank/DDBJ databases">
        <authorList>
            <person name="de Groot N.N."/>
        </authorList>
    </citation>
    <scope>NUCLEOTIDE SEQUENCE [LARGE SCALE GENOMIC DNA]</scope>
    <source>
        <strain evidence="3 4">CGMCC 4.3510</strain>
    </source>
</reference>
<dbReference type="Pfam" id="PF04306">
    <property type="entry name" value="DUF456"/>
    <property type="match status" value="1"/>
</dbReference>
<evidence type="ECO:0000313" key="3">
    <source>
        <dbReference type="EMBL" id="SFD97410.1"/>
    </source>
</evidence>
<feature type="transmembrane region" description="Helical" evidence="2">
    <location>
        <begin position="92"/>
        <end position="115"/>
    </location>
</feature>
<accession>A0A1I1WWF8</accession>
<keyword evidence="4" id="KW-1185">Reference proteome</keyword>
<keyword evidence="2" id="KW-0812">Transmembrane</keyword>